<dbReference type="Gene3D" id="1.10.1520.10">
    <property type="entry name" value="Ribonuclease III domain"/>
    <property type="match status" value="1"/>
</dbReference>
<protein>
    <submittedName>
        <fullName evidence="3">Dicer-like protein 1</fullName>
    </submittedName>
</protein>
<organism evidence="3 4">
    <name type="scientific">Entomortierella chlamydospora</name>
    <dbReference type="NCBI Taxonomy" id="101097"/>
    <lineage>
        <taxon>Eukaryota</taxon>
        <taxon>Fungi</taxon>
        <taxon>Fungi incertae sedis</taxon>
        <taxon>Mucoromycota</taxon>
        <taxon>Mortierellomycotina</taxon>
        <taxon>Mortierellomycetes</taxon>
        <taxon>Mortierellales</taxon>
        <taxon>Mortierellaceae</taxon>
        <taxon>Entomortierella</taxon>
    </lineage>
</organism>
<keyword evidence="4" id="KW-1185">Reference proteome</keyword>
<evidence type="ECO:0000259" key="2">
    <source>
        <dbReference type="PROSITE" id="PS50142"/>
    </source>
</evidence>
<dbReference type="InterPro" id="IPR036389">
    <property type="entry name" value="RNase_III_sf"/>
</dbReference>
<dbReference type="GO" id="GO:0006396">
    <property type="term" value="P:RNA processing"/>
    <property type="evidence" value="ECO:0007669"/>
    <property type="project" value="InterPro"/>
</dbReference>
<evidence type="ECO:0000313" key="4">
    <source>
        <dbReference type="Proteomes" id="UP000703661"/>
    </source>
</evidence>
<comment type="caution">
    <text evidence="3">The sequence shown here is derived from an EMBL/GenBank/DDBJ whole genome shotgun (WGS) entry which is preliminary data.</text>
</comment>
<name>A0A9P6MWU6_9FUNG</name>
<dbReference type="EMBL" id="JAAAID010000638">
    <property type="protein sequence ID" value="KAG0015323.1"/>
    <property type="molecule type" value="Genomic_DNA"/>
</dbReference>
<dbReference type="GO" id="GO:0004525">
    <property type="term" value="F:ribonuclease III activity"/>
    <property type="evidence" value="ECO:0007669"/>
    <property type="project" value="InterPro"/>
</dbReference>
<dbReference type="SUPFAM" id="SSF69065">
    <property type="entry name" value="RNase III domain-like"/>
    <property type="match status" value="2"/>
</dbReference>
<dbReference type="AlphaFoldDB" id="A0A9P6MWU6"/>
<keyword evidence="1" id="KW-0378">Hydrolase</keyword>
<gene>
    <name evidence="3" type="primary">DCL1_5</name>
    <name evidence="3" type="ORF">BGZ80_009915</name>
</gene>
<dbReference type="InterPro" id="IPR000999">
    <property type="entry name" value="RNase_III_dom"/>
</dbReference>
<dbReference type="PROSITE" id="PS50142">
    <property type="entry name" value="RNASE_3_2"/>
    <property type="match status" value="1"/>
</dbReference>
<dbReference type="Proteomes" id="UP000703661">
    <property type="component" value="Unassembled WGS sequence"/>
</dbReference>
<dbReference type="Pfam" id="PF00636">
    <property type="entry name" value="Ribonuclease_3"/>
    <property type="match status" value="1"/>
</dbReference>
<evidence type="ECO:0000256" key="1">
    <source>
        <dbReference type="ARBA" id="ARBA00022801"/>
    </source>
</evidence>
<dbReference type="PANTHER" id="PTHR14950">
    <property type="entry name" value="DICER-RELATED"/>
    <property type="match status" value="1"/>
</dbReference>
<dbReference type="CDD" id="cd00593">
    <property type="entry name" value="RIBOc"/>
    <property type="match status" value="1"/>
</dbReference>
<evidence type="ECO:0000313" key="3">
    <source>
        <dbReference type="EMBL" id="KAG0015323.1"/>
    </source>
</evidence>
<dbReference type="PROSITE" id="PS00517">
    <property type="entry name" value="RNASE_3_1"/>
    <property type="match status" value="1"/>
</dbReference>
<dbReference type="SMART" id="SM00535">
    <property type="entry name" value="RIBOc"/>
    <property type="match status" value="1"/>
</dbReference>
<reference evidence="3" key="1">
    <citation type="journal article" date="2020" name="Fungal Divers.">
        <title>Resolving the Mortierellaceae phylogeny through synthesis of multi-gene phylogenetics and phylogenomics.</title>
        <authorList>
            <person name="Vandepol N."/>
            <person name="Liber J."/>
            <person name="Desiro A."/>
            <person name="Na H."/>
            <person name="Kennedy M."/>
            <person name="Barry K."/>
            <person name="Grigoriev I.V."/>
            <person name="Miller A.N."/>
            <person name="O'Donnell K."/>
            <person name="Stajich J.E."/>
            <person name="Bonito G."/>
        </authorList>
    </citation>
    <scope>NUCLEOTIDE SEQUENCE</scope>
    <source>
        <strain evidence="3">NRRL 2769</strain>
    </source>
</reference>
<feature type="domain" description="RNase III" evidence="2">
    <location>
        <begin position="203"/>
        <end position="346"/>
    </location>
</feature>
<proteinExistence type="predicted"/>
<accession>A0A9P6MWU6</accession>
<sequence>MDENLVPLRAPRVTPKSCSFGNVKLSEERQRALGLQPVPIKILQIALELESRDITSSSWEALGEAFLKFFWGTYYFAQRQDDLEGALTTRIQNKTRRVVLSGYLVSSGIASNVCTNSGRTAYGIKRATEVIRRVIGAAVVHGGVNTAMEITRALGAGVDASLTSISGIRIVHQLNRVVDLDVPITVYNAQMPRAMDDETVRKIQKVQEAFKYQFKDTRLLLEAMAHKDAMMGITYDRLEFLGDAVLEIVVTEHYYRKCPDAPLEGLRRFKGQILSNNALGSFLVSLGLDDTIFVSDPYNKMTLKNGAARANQFKPSKETGLDGLNLDKSFGDALEALIGAVFVDGQFAIEPVQFLERF</sequence>